<feature type="domain" description="ABC transporter" evidence="4">
    <location>
        <begin position="6"/>
        <end position="235"/>
    </location>
</feature>
<dbReference type="AlphaFoldDB" id="A0A7X5R0Y8"/>
<evidence type="ECO:0000256" key="3">
    <source>
        <dbReference type="SAM" id="MobiDB-lite"/>
    </source>
</evidence>
<sequence length="333" mass="36256">MTGFAVSATNLGITYGRSHSATIGLAEATVRFEANGIHGLIGAANTGKSSLLSLIAGHRLPTTGGVTVDGEAPFENARLTPRTYLVRKQGDLLLDQRLSTNVRLHTSLRQGFDQHYAYQLLNDFEIDPSQKMMRIPLAKRRLAAALLGLASRAPLTMFDDVVETMTTPVRKQFYDELLRDTVGTPRTFILAGSSIDESERMLTSVTLLRNNRVLLSEETARIRTIGTSIRGPRLAVAEIENRFAQSRVLSKTIVGESAEVHILGEIDLETGMRASQLNLERQPLPLEELVTYLADRRVQLPPSGPGTPARGADPTTTEPTRGADAAAAKETNE</sequence>
<dbReference type="PANTHER" id="PTHR43158:SF5">
    <property type="entry name" value="ABC TRANSPORTER, ATP-BINDING PROTEIN"/>
    <property type="match status" value="1"/>
</dbReference>
<evidence type="ECO:0000313" key="5">
    <source>
        <dbReference type="EMBL" id="NIH53628.1"/>
    </source>
</evidence>
<dbReference type="EMBL" id="JAAMOX010000001">
    <property type="protein sequence ID" value="NIH53628.1"/>
    <property type="molecule type" value="Genomic_DNA"/>
</dbReference>
<dbReference type="PANTHER" id="PTHR43158">
    <property type="entry name" value="SKFA PEPTIDE EXPORT ATP-BINDING PROTEIN SKFE"/>
    <property type="match status" value="1"/>
</dbReference>
<dbReference type="Gene3D" id="3.40.50.300">
    <property type="entry name" value="P-loop containing nucleotide triphosphate hydrolases"/>
    <property type="match status" value="1"/>
</dbReference>
<dbReference type="SUPFAM" id="SSF52540">
    <property type="entry name" value="P-loop containing nucleoside triphosphate hydrolases"/>
    <property type="match status" value="1"/>
</dbReference>
<dbReference type="PROSITE" id="PS50893">
    <property type="entry name" value="ABC_TRANSPORTER_2"/>
    <property type="match status" value="1"/>
</dbReference>
<organism evidence="5 6">
    <name type="scientific">Lysinibacter cavernae</name>
    <dbReference type="NCBI Taxonomy" id="1640652"/>
    <lineage>
        <taxon>Bacteria</taxon>
        <taxon>Bacillati</taxon>
        <taxon>Actinomycetota</taxon>
        <taxon>Actinomycetes</taxon>
        <taxon>Micrococcales</taxon>
        <taxon>Microbacteriaceae</taxon>
        <taxon>Lysinibacter</taxon>
    </lineage>
</organism>
<comment type="caution">
    <text evidence="5">The sequence shown here is derived from an EMBL/GenBank/DDBJ whole genome shotgun (WGS) entry which is preliminary data.</text>
</comment>
<dbReference type="GO" id="GO:0005524">
    <property type="term" value="F:ATP binding"/>
    <property type="evidence" value="ECO:0007669"/>
    <property type="project" value="UniProtKB-KW"/>
</dbReference>
<evidence type="ECO:0000256" key="2">
    <source>
        <dbReference type="ARBA" id="ARBA00022840"/>
    </source>
</evidence>
<dbReference type="Pfam" id="PF00005">
    <property type="entry name" value="ABC_tran"/>
    <property type="match status" value="1"/>
</dbReference>
<name>A0A7X5R0Y8_9MICO</name>
<evidence type="ECO:0000256" key="1">
    <source>
        <dbReference type="ARBA" id="ARBA00022741"/>
    </source>
</evidence>
<accession>A0A7X5R0Y8</accession>
<proteinExistence type="predicted"/>
<protein>
    <submittedName>
        <fullName evidence="5">ABC-2 type transport system ATP-binding protein</fullName>
    </submittedName>
</protein>
<reference evidence="5 6" key="1">
    <citation type="submission" date="2020-02" db="EMBL/GenBank/DDBJ databases">
        <title>Sequencing the genomes of 1000 actinobacteria strains.</title>
        <authorList>
            <person name="Klenk H.-P."/>
        </authorList>
    </citation>
    <scope>NUCLEOTIDE SEQUENCE [LARGE SCALE GENOMIC DNA]</scope>
    <source>
        <strain evidence="5 6">DSM 27960</strain>
    </source>
</reference>
<dbReference type="GO" id="GO:0016887">
    <property type="term" value="F:ATP hydrolysis activity"/>
    <property type="evidence" value="ECO:0007669"/>
    <property type="project" value="InterPro"/>
</dbReference>
<evidence type="ECO:0000259" key="4">
    <source>
        <dbReference type="PROSITE" id="PS50893"/>
    </source>
</evidence>
<dbReference type="InterPro" id="IPR003439">
    <property type="entry name" value="ABC_transporter-like_ATP-bd"/>
</dbReference>
<dbReference type="Proteomes" id="UP000541033">
    <property type="component" value="Unassembled WGS sequence"/>
</dbReference>
<keyword evidence="1" id="KW-0547">Nucleotide-binding</keyword>
<dbReference type="InterPro" id="IPR027417">
    <property type="entry name" value="P-loop_NTPase"/>
</dbReference>
<keyword evidence="6" id="KW-1185">Reference proteome</keyword>
<evidence type="ECO:0000313" key="6">
    <source>
        <dbReference type="Proteomes" id="UP000541033"/>
    </source>
</evidence>
<keyword evidence="2 5" id="KW-0067">ATP-binding</keyword>
<dbReference type="RefSeq" id="WP_167149397.1">
    <property type="nucleotide sequence ID" value="NZ_JAAMOX010000001.1"/>
</dbReference>
<gene>
    <name evidence="5" type="ORF">FHX76_001496</name>
</gene>
<feature type="region of interest" description="Disordered" evidence="3">
    <location>
        <begin position="297"/>
        <end position="333"/>
    </location>
</feature>